<protein>
    <submittedName>
        <fullName evidence="2">Uncharacterized protein</fullName>
    </submittedName>
</protein>
<keyword evidence="1" id="KW-0472">Membrane</keyword>
<evidence type="ECO:0000313" key="3">
    <source>
        <dbReference type="Proteomes" id="UP000243006"/>
    </source>
</evidence>
<proteinExistence type="predicted"/>
<accession>A0A1Y3E748</accession>
<sequence>MVHHNWESHKWTTSFERCDQFLPDEPTVEPELAKIRHQVVSPLTDGIDLFTWQLSAFIAPLTSSFSSTYCRQYKRFPSNARLPLEATSLCTVVHFLQSSNFKKNRHIMVLKATLNGLLLFWLMISTQLISTLTTARFIYNIPSDTKSLSDRTFEKRLPTQLYFDPLGGMALGKRAGPSAISGQYFDPLAGMAFGKRAGLIRPTWNAGFPEPALNSSHYLDMNVSSVDLSTLNNPL</sequence>
<evidence type="ECO:0000256" key="1">
    <source>
        <dbReference type="SAM" id="Phobius"/>
    </source>
</evidence>
<keyword evidence="1" id="KW-0812">Transmembrane</keyword>
<gene>
    <name evidence="2" type="ORF">D917_00860</name>
</gene>
<evidence type="ECO:0000313" key="2">
    <source>
        <dbReference type="EMBL" id="OUC39686.1"/>
    </source>
</evidence>
<comment type="caution">
    <text evidence="2">The sequence shown here is derived from an EMBL/GenBank/DDBJ whole genome shotgun (WGS) entry which is preliminary data.</text>
</comment>
<dbReference type="Proteomes" id="UP000243006">
    <property type="component" value="Unassembled WGS sequence"/>
</dbReference>
<dbReference type="AlphaFoldDB" id="A0A1Y3E748"/>
<reference evidence="2 3" key="1">
    <citation type="submission" date="2015-04" db="EMBL/GenBank/DDBJ databases">
        <title>Draft genome of the roundworm Trichinella nativa.</title>
        <authorList>
            <person name="Mitreva M."/>
        </authorList>
    </citation>
    <scope>NUCLEOTIDE SEQUENCE [LARGE SCALE GENOMIC DNA]</scope>
    <source>
        <strain evidence="2 3">ISS45</strain>
    </source>
</reference>
<organism evidence="2 3">
    <name type="scientific">Trichinella nativa</name>
    <dbReference type="NCBI Taxonomy" id="6335"/>
    <lineage>
        <taxon>Eukaryota</taxon>
        <taxon>Metazoa</taxon>
        <taxon>Ecdysozoa</taxon>
        <taxon>Nematoda</taxon>
        <taxon>Enoplea</taxon>
        <taxon>Dorylaimia</taxon>
        <taxon>Trichinellida</taxon>
        <taxon>Trichinellidae</taxon>
        <taxon>Trichinella</taxon>
    </lineage>
</organism>
<name>A0A1Y3E748_9BILA</name>
<keyword evidence="1" id="KW-1133">Transmembrane helix</keyword>
<dbReference type="EMBL" id="LVZM01023906">
    <property type="protein sequence ID" value="OUC39686.1"/>
    <property type="molecule type" value="Genomic_DNA"/>
</dbReference>
<feature type="transmembrane region" description="Helical" evidence="1">
    <location>
        <begin position="118"/>
        <end position="139"/>
    </location>
</feature>